<name>A0A318YDM3_ASPNB</name>
<evidence type="ECO:0000256" key="1">
    <source>
        <dbReference type="SAM" id="MobiDB-lite"/>
    </source>
</evidence>
<gene>
    <name evidence="2" type="ORF">BO87DRAFT_417226</name>
</gene>
<proteinExistence type="predicted"/>
<dbReference type="OrthoDB" id="202415at2759"/>
<dbReference type="GeneID" id="37129255"/>
<feature type="compositionally biased region" description="Polar residues" evidence="1">
    <location>
        <begin position="89"/>
        <end position="102"/>
    </location>
</feature>
<sequence>MDKARLDFEETLHKQSRTYAAACDEYRRRYKIEPPPGFEDWFLYASAQQSPIIDDYDAIYDSILPLLRISGKEINENIVNARNLPGNDLWTSKGDTPTTKQHPYQPEHKGPVQTTNMGHYISSLHLPTQQYPDPRPPNPAQAPNLPFVTDPKQAKNLCLHPEYSTKHGIFLSPTSFRPITGLLPILSTGSLSTMTDILYPSPAYLAPDFQYTPEKDIP</sequence>
<accession>A0A318YDM3</accession>
<dbReference type="RefSeq" id="XP_025478009.1">
    <property type="nucleotide sequence ID" value="XM_025626799.1"/>
</dbReference>
<organism evidence="2 3">
    <name type="scientific">Aspergillus neoniger (strain CBS 115656)</name>
    <dbReference type="NCBI Taxonomy" id="1448310"/>
    <lineage>
        <taxon>Eukaryota</taxon>
        <taxon>Fungi</taxon>
        <taxon>Dikarya</taxon>
        <taxon>Ascomycota</taxon>
        <taxon>Pezizomycotina</taxon>
        <taxon>Eurotiomycetes</taxon>
        <taxon>Eurotiomycetidae</taxon>
        <taxon>Eurotiales</taxon>
        <taxon>Aspergillaceae</taxon>
        <taxon>Aspergillus</taxon>
        <taxon>Aspergillus subgen. Circumdati</taxon>
    </lineage>
</organism>
<reference evidence="2" key="1">
    <citation type="submission" date="2016-12" db="EMBL/GenBank/DDBJ databases">
        <title>The genomes of Aspergillus section Nigri reveals drivers in fungal speciation.</title>
        <authorList>
            <consortium name="DOE Joint Genome Institute"/>
            <person name="Vesth T.C."/>
            <person name="Nybo J."/>
            <person name="Theobald S."/>
            <person name="Brandl J."/>
            <person name="Frisvad J.C."/>
            <person name="Nielsen K.F."/>
            <person name="Lyhne E.K."/>
            <person name="Kogle M.E."/>
            <person name="Kuo A."/>
            <person name="Riley R."/>
            <person name="Clum A."/>
            <person name="Nolan M."/>
            <person name="Lipzen A."/>
            <person name="Salamov A."/>
            <person name="Henrissat B."/>
            <person name="Wiebenga A."/>
            <person name="De Vries R.P."/>
            <person name="Grigoriev I.V."/>
            <person name="Mortensen U.H."/>
            <person name="Andersen M.R."/>
            <person name="Baker S.E."/>
        </authorList>
    </citation>
    <scope>NUCLEOTIDE SEQUENCE [LARGE SCALE GENOMIC DNA]</scope>
    <source>
        <strain evidence="2">CBS 115656</strain>
    </source>
</reference>
<dbReference type="EMBL" id="KZ821467">
    <property type="protein sequence ID" value="PYH32531.1"/>
    <property type="molecule type" value="Genomic_DNA"/>
</dbReference>
<dbReference type="AlphaFoldDB" id="A0A318YDM3"/>
<evidence type="ECO:0000313" key="2">
    <source>
        <dbReference type="EMBL" id="PYH32531.1"/>
    </source>
</evidence>
<evidence type="ECO:0000313" key="3">
    <source>
        <dbReference type="Proteomes" id="UP000247647"/>
    </source>
</evidence>
<keyword evidence="3" id="KW-1185">Reference proteome</keyword>
<feature type="region of interest" description="Disordered" evidence="1">
    <location>
        <begin position="89"/>
        <end position="112"/>
    </location>
</feature>
<dbReference type="Proteomes" id="UP000247647">
    <property type="component" value="Unassembled WGS sequence"/>
</dbReference>
<protein>
    <submittedName>
        <fullName evidence="2">Uncharacterized protein</fullName>
    </submittedName>
</protein>